<dbReference type="EC" id="7.-.-.-" evidence="10"/>
<dbReference type="Pfam" id="PF03116">
    <property type="entry name" value="NQR2_RnfD_RnfE"/>
    <property type="match status" value="1"/>
</dbReference>
<sequence length="364" mass="38972">MMKPSLSVSASPHIHAKADTASIMWTVSLALLPASVWGVYAFGLRSLLVLAVSIGTAVLFEFLLGLFSHEDTLWDGSAFLTGLLVGLNMSPSIPLFIPCIASFFAIVVAKWTFGGLGANWVNPALAGRVFVFFSFTTPMSRYSMPRALAKLVPDALSSATPLSFTKTAIVSGSLGMSTDQLLSSGGYPASDFAVNLSKTLGLSPYTIDSFVGNVGGCIGEVSALLLLVGGIYLLVKKVISWQTSTTYIVSVALLSWIFGGLRADLGLFKGDVLSSVFTGGLMLGAIFMATDYVTSPITRKGQIIFGLGCGFFTFLFRYFGSMPEAVSVSILLMNIVTPTIDRFVVPRKFGDTKEYRKQMKEEKV</sequence>
<dbReference type="AlphaFoldDB" id="G8QWN1"/>
<feature type="transmembrane region" description="Helical" evidence="10">
    <location>
        <begin position="325"/>
        <end position="345"/>
    </location>
</feature>
<comment type="function">
    <text evidence="10">Part of a membrane-bound complex that couples electron transfer with translocation of ions across the membrane.</text>
</comment>
<feature type="transmembrane region" description="Helical" evidence="10">
    <location>
        <begin position="47"/>
        <end position="67"/>
    </location>
</feature>
<dbReference type="GO" id="GO:0055085">
    <property type="term" value="P:transmembrane transport"/>
    <property type="evidence" value="ECO:0007669"/>
    <property type="project" value="InterPro"/>
</dbReference>
<feature type="transmembrane region" description="Helical" evidence="10">
    <location>
        <begin position="302"/>
        <end position="319"/>
    </location>
</feature>
<keyword evidence="7 10" id="KW-0249">Electron transport</keyword>
<keyword evidence="10" id="KW-1003">Cell membrane</keyword>
<dbReference type="NCBIfam" id="TIGR01946">
    <property type="entry name" value="rnfD"/>
    <property type="match status" value="1"/>
</dbReference>
<evidence type="ECO:0000256" key="1">
    <source>
        <dbReference type="ARBA" id="ARBA00022448"/>
    </source>
</evidence>
<evidence type="ECO:0000256" key="3">
    <source>
        <dbReference type="ARBA" id="ARBA00022630"/>
    </source>
</evidence>
<keyword evidence="4 10" id="KW-0288">FMN</keyword>
<reference evidence="11 12" key="1">
    <citation type="submission" date="2011-11" db="EMBL/GenBank/DDBJ databases">
        <title>Complete sequence of Spirochaeta sp. grapes.</title>
        <authorList>
            <consortium name="US DOE Joint Genome Institute"/>
            <person name="Lucas S."/>
            <person name="Han J."/>
            <person name="Lapidus A."/>
            <person name="Cheng J.-F."/>
            <person name="Goodwin L."/>
            <person name="Pitluck S."/>
            <person name="Peters L."/>
            <person name="Ovchinnikova G."/>
            <person name="Munk A.C."/>
            <person name="Detter J.C."/>
            <person name="Han C."/>
            <person name="Tapia R."/>
            <person name="Land M."/>
            <person name="Hauser L."/>
            <person name="Kyrpides N."/>
            <person name="Ivanova N."/>
            <person name="Pagani I."/>
            <person name="Ritalahtilisa K."/>
            <person name="Loeffler F."/>
            <person name="Woyke T."/>
        </authorList>
    </citation>
    <scope>NUCLEOTIDE SEQUENCE [LARGE SCALE GENOMIC DNA]</scope>
    <source>
        <strain evidence="12">ATCC BAA-1885 / DSM 22778 / Grapes</strain>
    </source>
</reference>
<comment type="subcellular location">
    <subcellularLocation>
        <location evidence="10">Cell inner membrane</location>
        <topology evidence="10">Multi-pass membrane protein</topology>
    </subcellularLocation>
</comment>
<comment type="similarity">
    <text evidence="10">Belongs to the NqrB/RnfD family.</text>
</comment>
<feature type="transmembrane region" description="Helical" evidence="10">
    <location>
        <begin position="20"/>
        <end position="40"/>
    </location>
</feature>
<feature type="transmembrane region" description="Helical" evidence="10">
    <location>
        <begin position="247"/>
        <end position="266"/>
    </location>
</feature>
<dbReference type="GO" id="GO:0022900">
    <property type="term" value="P:electron transport chain"/>
    <property type="evidence" value="ECO:0007669"/>
    <property type="project" value="UniProtKB-UniRule"/>
</dbReference>
<feature type="modified residue" description="FMN phosphoryl threonine" evidence="10">
    <location>
        <position position="160"/>
    </location>
</feature>
<dbReference type="RefSeq" id="WP_014269174.1">
    <property type="nucleotide sequence ID" value="NC_016633.1"/>
</dbReference>
<evidence type="ECO:0000256" key="9">
    <source>
        <dbReference type="ARBA" id="ARBA00023136"/>
    </source>
</evidence>
<evidence type="ECO:0000313" key="12">
    <source>
        <dbReference type="Proteomes" id="UP000005632"/>
    </source>
</evidence>
<comment type="cofactor">
    <cofactor evidence="10">
        <name>FMN</name>
        <dbReference type="ChEBI" id="CHEBI:58210"/>
    </cofactor>
</comment>
<keyword evidence="1 10" id="KW-0813">Transport</keyword>
<dbReference type="Proteomes" id="UP000005632">
    <property type="component" value="Chromosome"/>
</dbReference>
<feature type="transmembrane region" description="Helical" evidence="10">
    <location>
        <begin position="272"/>
        <end position="290"/>
    </location>
</feature>
<accession>G8QWN1</accession>
<evidence type="ECO:0000256" key="5">
    <source>
        <dbReference type="ARBA" id="ARBA00022692"/>
    </source>
</evidence>
<keyword evidence="8 10" id="KW-1133">Transmembrane helix</keyword>
<evidence type="ECO:0000313" key="11">
    <source>
        <dbReference type="EMBL" id="AEV28325.1"/>
    </source>
</evidence>
<dbReference type="PANTHER" id="PTHR30578">
    <property type="entry name" value="ELECTRON TRANSPORT COMPLEX PROTEIN RNFD"/>
    <property type="match status" value="1"/>
</dbReference>
<dbReference type="EMBL" id="CP003155">
    <property type="protein sequence ID" value="AEV28325.1"/>
    <property type="molecule type" value="Genomic_DNA"/>
</dbReference>
<keyword evidence="6 10" id="KW-1278">Translocase</keyword>
<evidence type="ECO:0000256" key="4">
    <source>
        <dbReference type="ARBA" id="ARBA00022643"/>
    </source>
</evidence>
<proteinExistence type="inferred from homology"/>
<dbReference type="KEGG" id="sgp:SpiGrapes_0470"/>
<evidence type="ECO:0000256" key="7">
    <source>
        <dbReference type="ARBA" id="ARBA00022982"/>
    </source>
</evidence>
<evidence type="ECO:0000256" key="8">
    <source>
        <dbReference type="ARBA" id="ARBA00022989"/>
    </source>
</evidence>
<keyword evidence="5 10" id="KW-0812">Transmembrane</keyword>
<evidence type="ECO:0000256" key="10">
    <source>
        <dbReference type="HAMAP-Rule" id="MF_00462"/>
    </source>
</evidence>
<feature type="transmembrane region" description="Helical" evidence="10">
    <location>
        <begin position="210"/>
        <end position="235"/>
    </location>
</feature>
<keyword evidence="12" id="KW-1185">Reference proteome</keyword>
<keyword evidence="2 10" id="KW-0597">Phosphoprotein</keyword>
<evidence type="ECO:0000256" key="2">
    <source>
        <dbReference type="ARBA" id="ARBA00022553"/>
    </source>
</evidence>
<keyword evidence="9 10" id="KW-0472">Membrane</keyword>
<name>G8QWN1_SPHPG</name>
<keyword evidence="3 10" id="KW-0285">Flavoprotein</keyword>
<comment type="subunit">
    <text evidence="10">The complex is composed of six subunits: RnfA, RnfB, RnfC, RnfD, RnfE and RnfG.</text>
</comment>
<dbReference type="GO" id="GO:0005886">
    <property type="term" value="C:plasma membrane"/>
    <property type="evidence" value="ECO:0007669"/>
    <property type="project" value="UniProtKB-SubCell"/>
</dbReference>
<keyword evidence="10" id="KW-0997">Cell inner membrane</keyword>
<dbReference type="InterPro" id="IPR004338">
    <property type="entry name" value="NqrB/RnfD"/>
</dbReference>
<evidence type="ECO:0000256" key="6">
    <source>
        <dbReference type="ARBA" id="ARBA00022967"/>
    </source>
</evidence>
<dbReference type="HOGENOM" id="CLU_042020_1_0_12"/>
<dbReference type="HAMAP" id="MF_00462">
    <property type="entry name" value="RsxD_RnfD"/>
    <property type="match status" value="1"/>
</dbReference>
<organism evidence="11 12">
    <name type="scientific">Sphaerochaeta pleomorpha (strain ATCC BAA-1885 / DSM 22778 / Grapes)</name>
    <dbReference type="NCBI Taxonomy" id="158190"/>
    <lineage>
        <taxon>Bacteria</taxon>
        <taxon>Pseudomonadati</taxon>
        <taxon>Spirochaetota</taxon>
        <taxon>Spirochaetia</taxon>
        <taxon>Spirochaetales</taxon>
        <taxon>Sphaerochaetaceae</taxon>
        <taxon>Sphaerochaeta</taxon>
    </lineage>
</organism>
<dbReference type="InterPro" id="IPR011303">
    <property type="entry name" value="RnfD_bac"/>
</dbReference>
<dbReference type="PANTHER" id="PTHR30578:SF0">
    <property type="entry name" value="ION-TRANSLOCATING OXIDOREDUCTASE COMPLEX SUBUNIT D"/>
    <property type="match status" value="1"/>
</dbReference>
<feature type="transmembrane region" description="Helical" evidence="10">
    <location>
        <begin position="93"/>
        <end position="113"/>
    </location>
</feature>
<protein>
    <recommendedName>
        <fullName evidence="10">Ion-translocating oxidoreductase complex subunit D</fullName>
        <ecNumber evidence="10">7.-.-.-</ecNumber>
    </recommendedName>
    <alternativeName>
        <fullName evidence="10">Rnf electron transport complex subunit D</fullName>
    </alternativeName>
</protein>
<dbReference type="eggNOG" id="COG4658">
    <property type="taxonomic scope" value="Bacteria"/>
</dbReference>
<dbReference type="STRING" id="158190.SpiGrapes_0470"/>
<gene>
    <name evidence="10" type="primary">rnfD</name>
    <name evidence="11" type="ordered locus">SpiGrapes_0470</name>
</gene>